<evidence type="ECO:0000313" key="1">
    <source>
        <dbReference type="EMBL" id="MPN60838.1"/>
    </source>
</evidence>
<dbReference type="AlphaFoldDB" id="A0A645JB05"/>
<name>A0A645JB05_9ZZZZ</name>
<accession>A0A645JB05</accession>
<organism evidence="1">
    <name type="scientific">bioreactor metagenome</name>
    <dbReference type="NCBI Taxonomy" id="1076179"/>
    <lineage>
        <taxon>unclassified sequences</taxon>
        <taxon>metagenomes</taxon>
        <taxon>ecological metagenomes</taxon>
    </lineage>
</organism>
<dbReference type="EMBL" id="VSSQ01136589">
    <property type="protein sequence ID" value="MPN60838.1"/>
    <property type="molecule type" value="Genomic_DNA"/>
</dbReference>
<reference evidence="1" key="1">
    <citation type="submission" date="2019-08" db="EMBL/GenBank/DDBJ databases">
        <authorList>
            <person name="Kucharzyk K."/>
            <person name="Murdoch R.W."/>
            <person name="Higgins S."/>
            <person name="Loffler F."/>
        </authorList>
    </citation>
    <scope>NUCLEOTIDE SEQUENCE</scope>
</reference>
<gene>
    <name evidence="1" type="ORF">SDC9_208570</name>
</gene>
<proteinExistence type="predicted"/>
<protein>
    <submittedName>
        <fullName evidence="1">Uncharacterized protein</fullName>
    </submittedName>
</protein>
<sequence length="108" mass="12854">MFYNGQKTIIDGELTKSYFQTFEEFNTYMNELNDDECLDVKNLKYSDNKLAEIIMNVYELQNLPELSIDKKMQIIKEIYHKENTSFRQLSRIFGVSKFIVENSTKTDK</sequence>
<comment type="caution">
    <text evidence="1">The sequence shown here is derived from an EMBL/GenBank/DDBJ whole genome shotgun (WGS) entry which is preliminary data.</text>
</comment>